<keyword evidence="1" id="KW-0812">Transmembrane</keyword>
<sequence>MRVDAAKPVPNEDRPFIGFHAELTPEDLLEALRGWWVGRPEKIAQAGILPVTLGGFVVAVLTGLSSWDTKLTDNGRIRHRFDARLAGYISDLSTPINMITIGTADDLRIAELLLGKRLTSTAGGPIAYVTVAAHQPASGMSGH</sequence>
<proteinExistence type="predicted"/>
<dbReference type="Proteomes" id="UP000633509">
    <property type="component" value="Unassembled WGS sequence"/>
</dbReference>
<keyword evidence="3" id="KW-1185">Reference proteome</keyword>
<evidence type="ECO:0000313" key="2">
    <source>
        <dbReference type="EMBL" id="MBE1589030.1"/>
    </source>
</evidence>
<reference evidence="2 3" key="1">
    <citation type="submission" date="2020-10" db="EMBL/GenBank/DDBJ databases">
        <title>Sequencing the genomes of 1000 actinobacteria strains.</title>
        <authorList>
            <person name="Klenk H.-P."/>
        </authorList>
    </citation>
    <scope>NUCLEOTIDE SEQUENCE [LARGE SCALE GENOMIC DNA]</scope>
    <source>
        <strain evidence="2 3">DSM 43173</strain>
    </source>
</reference>
<name>A0ABR9M8X3_9ACTN</name>
<dbReference type="RefSeq" id="WP_225963848.1">
    <property type="nucleotide sequence ID" value="NZ_JADBEK010000001.1"/>
</dbReference>
<accession>A0ABR9M8X3</accession>
<dbReference type="EMBL" id="JADBEK010000001">
    <property type="protein sequence ID" value="MBE1589030.1"/>
    <property type="molecule type" value="Genomic_DNA"/>
</dbReference>
<feature type="transmembrane region" description="Helical" evidence="1">
    <location>
        <begin position="43"/>
        <end position="64"/>
    </location>
</feature>
<gene>
    <name evidence="2" type="ORF">H4W80_007288</name>
</gene>
<evidence type="ECO:0000256" key="1">
    <source>
        <dbReference type="SAM" id="Phobius"/>
    </source>
</evidence>
<evidence type="ECO:0000313" key="3">
    <source>
        <dbReference type="Proteomes" id="UP000633509"/>
    </source>
</evidence>
<organism evidence="2 3">
    <name type="scientific">Nonomuraea angiospora</name>
    <dbReference type="NCBI Taxonomy" id="46172"/>
    <lineage>
        <taxon>Bacteria</taxon>
        <taxon>Bacillati</taxon>
        <taxon>Actinomycetota</taxon>
        <taxon>Actinomycetes</taxon>
        <taxon>Streptosporangiales</taxon>
        <taxon>Streptosporangiaceae</taxon>
        <taxon>Nonomuraea</taxon>
    </lineage>
</organism>
<keyword evidence="1" id="KW-0472">Membrane</keyword>
<comment type="caution">
    <text evidence="2">The sequence shown here is derived from an EMBL/GenBank/DDBJ whole genome shotgun (WGS) entry which is preliminary data.</text>
</comment>
<protein>
    <submittedName>
        <fullName evidence="2">Uncharacterized protein</fullName>
    </submittedName>
</protein>
<keyword evidence="1" id="KW-1133">Transmembrane helix</keyword>